<dbReference type="InterPro" id="IPR016032">
    <property type="entry name" value="Sig_transdc_resp-reg_C-effctor"/>
</dbReference>
<keyword evidence="2 5" id="KW-0238">DNA-binding</keyword>
<accession>A0A7Y6I981</accession>
<dbReference type="GO" id="GO:0003677">
    <property type="term" value="F:DNA binding"/>
    <property type="evidence" value="ECO:0007669"/>
    <property type="project" value="UniProtKB-KW"/>
</dbReference>
<dbReference type="SUPFAM" id="SSF46894">
    <property type="entry name" value="C-terminal effector domain of the bipartite response regulators"/>
    <property type="match status" value="1"/>
</dbReference>
<evidence type="ECO:0000313" key="6">
    <source>
        <dbReference type="Proteomes" id="UP000586042"/>
    </source>
</evidence>
<evidence type="ECO:0000313" key="5">
    <source>
        <dbReference type="EMBL" id="NUW33974.1"/>
    </source>
</evidence>
<dbReference type="PANTHER" id="PTHR44688:SF16">
    <property type="entry name" value="DNA-BINDING TRANSCRIPTIONAL ACTIVATOR DEVR_DOSR"/>
    <property type="match status" value="1"/>
</dbReference>
<organism evidence="5 6">
    <name type="scientific">Nonomuraea montanisoli</name>
    <dbReference type="NCBI Taxonomy" id="2741721"/>
    <lineage>
        <taxon>Bacteria</taxon>
        <taxon>Bacillati</taxon>
        <taxon>Actinomycetota</taxon>
        <taxon>Actinomycetes</taxon>
        <taxon>Streptosporangiales</taxon>
        <taxon>Streptosporangiaceae</taxon>
        <taxon>Nonomuraea</taxon>
    </lineage>
</organism>
<dbReference type="Proteomes" id="UP000586042">
    <property type="component" value="Unassembled WGS sequence"/>
</dbReference>
<feature type="domain" description="HTH luxR-type" evidence="4">
    <location>
        <begin position="252"/>
        <end position="317"/>
    </location>
</feature>
<dbReference type="EMBL" id="JABWGN010000008">
    <property type="protein sequence ID" value="NUW33974.1"/>
    <property type="molecule type" value="Genomic_DNA"/>
</dbReference>
<keyword evidence="3" id="KW-0804">Transcription</keyword>
<dbReference type="PROSITE" id="PS00622">
    <property type="entry name" value="HTH_LUXR_1"/>
    <property type="match status" value="1"/>
</dbReference>
<dbReference type="SMART" id="SM00421">
    <property type="entry name" value="HTH_LUXR"/>
    <property type="match status" value="1"/>
</dbReference>
<evidence type="ECO:0000259" key="4">
    <source>
        <dbReference type="PROSITE" id="PS50043"/>
    </source>
</evidence>
<reference evidence="5 6" key="1">
    <citation type="submission" date="2020-06" db="EMBL/GenBank/DDBJ databases">
        <title>Nonomuraea sp. SMC257, a novel actinomycete isolated from soil.</title>
        <authorList>
            <person name="Chanama M."/>
        </authorList>
    </citation>
    <scope>NUCLEOTIDE SEQUENCE [LARGE SCALE GENOMIC DNA]</scope>
    <source>
        <strain evidence="5 6">SMC257</strain>
    </source>
</reference>
<dbReference type="AlphaFoldDB" id="A0A7Y6I981"/>
<dbReference type="Pfam" id="PF00196">
    <property type="entry name" value="GerE"/>
    <property type="match status" value="1"/>
</dbReference>
<proteinExistence type="predicted"/>
<dbReference type="PROSITE" id="PS50043">
    <property type="entry name" value="HTH_LUXR_2"/>
    <property type="match status" value="1"/>
</dbReference>
<dbReference type="InterPro" id="IPR000792">
    <property type="entry name" value="Tscrpt_reg_LuxR_C"/>
</dbReference>
<dbReference type="RefSeq" id="WP_175591431.1">
    <property type="nucleotide sequence ID" value="NZ_JABWGN010000008.1"/>
</dbReference>
<name>A0A7Y6I981_9ACTN</name>
<keyword evidence="1" id="KW-0805">Transcription regulation</keyword>
<gene>
    <name evidence="5" type="ORF">HTZ77_21425</name>
</gene>
<comment type="caution">
    <text evidence="5">The sequence shown here is derived from an EMBL/GenBank/DDBJ whole genome shotgun (WGS) entry which is preliminary data.</text>
</comment>
<dbReference type="SUPFAM" id="SSF55781">
    <property type="entry name" value="GAF domain-like"/>
    <property type="match status" value="1"/>
</dbReference>
<sequence length="323" mass="34971">MAEITLNVRQLQAFAEVGYEVAGGGGAHGAMAALRRVVPLDAYEFVAFDPATGRHHSVVSDGHHRIDRDAAEEYTGLDAYRRAMSTRSPVSMPEPDTERYFRRHLAPYGWTAGLTAPLFLAEGRYTGLLHLASRDAFPELAEPLITAVAPMLAHVTDLTRCVIDPVGLPAGFNAVTFDRQGTRRDVPGFTASAALTGEPGLAALARAFIDARELSRHGLWLGRDGRWHELRLLRAGVGFQGTIQGAVVAERPCSLPYELTGREVDVLTRVAAGDSNPQIAAALVLSVRTVTTHLEHIFTKLGCDSRTRLTTKALAEGLCRLDL</sequence>
<dbReference type="PANTHER" id="PTHR44688">
    <property type="entry name" value="DNA-BINDING TRANSCRIPTIONAL ACTIVATOR DEVR_DOSR"/>
    <property type="match status" value="1"/>
</dbReference>
<dbReference type="GO" id="GO:0006355">
    <property type="term" value="P:regulation of DNA-templated transcription"/>
    <property type="evidence" value="ECO:0007669"/>
    <property type="project" value="InterPro"/>
</dbReference>
<evidence type="ECO:0000256" key="2">
    <source>
        <dbReference type="ARBA" id="ARBA00023125"/>
    </source>
</evidence>
<dbReference type="InterPro" id="IPR036388">
    <property type="entry name" value="WH-like_DNA-bd_sf"/>
</dbReference>
<dbReference type="CDD" id="cd06170">
    <property type="entry name" value="LuxR_C_like"/>
    <property type="match status" value="1"/>
</dbReference>
<dbReference type="PRINTS" id="PR00038">
    <property type="entry name" value="HTHLUXR"/>
</dbReference>
<protein>
    <submittedName>
        <fullName evidence="5">DNA-binding response regulator</fullName>
    </submittedName>
</protein>
<keyword evidence="6" id="KW-1185">Reference proteome</keyword>
<evidence type="ECO:0000256" key="3">
    <source>
        <dbReference type="ARBA" id="ARBA00023163"/>
    </source>
</evidence>
<dbReference type="Gene3D" id="1.10.10.10">
    <property type="entry name" value="Winged helix-like DNA-binding domain superfamily/Winged helix DNA-binding domain"/>
    <property type="match status" value="1"/>
</dbReference>
<evidence type="ECO:0000256" key="1">
    <source>
        <dbReference type="ARBA" id="ARBA00023015"/>
    </source>
</evidence>